<sequence length="127" mass="14331">MDQAAFSEKYDGPQFQVWWVDREVMGTLTFFVPPVCPVVDVLTRPTNDILWYTPTDQEWREGGRPVDLGETPLSRPKPTSVVPSGSTLSQSVDLTVEATTHVEVVEVATTRQERHGLFDRELSIENL</sequence>
<name>A0A1J7GWI5_LUPAN</name>
<reference evidence="2 3" key="1">
    <citation type="journal article" date="2017" name="Plant Biotechnol. J.">
        <title>A comprehensive draft genome sequence for lupin (Lupinus angustifolius), an emerging health food: insights into plant-microbe interactions and legume evolution.</title>
        <authorList>
            <person name="Hane J.K."/>
            <person name="Ming Y."/>
            <person name="Kamphuis L.G."/>
            <person name="Nelson M.N."/>
            <person name="Garg G."/>
            <person name="Atkins C.A."/>
            <person name="Bayer P.E."/>
            <person name="Bravo A."/>
            <person name="Bringans S."/>
            <person name="Cannon S."/>
            <person name="Edwards D."/>
            <person name="Foley R."/>
            <person name="Gao L.L."/>
            <person name="Harrison M.J."/>
            <person name="Huang W."/>
            <person name="Hurgobin B."/>
            <person name="Li S."/>
            <person name="Liu C.W."/>
            <person name="McGrath A."/>
            <person name="Morahan G."/>
            <person name="Murray J."/>
            <person name="Weller J."/>
            <person name="Jian J."/>
            <person name="Singh K.B."/>
        </authorList>
    </citation>
    <scope>NUCLEOTIDE SEQUENCE [LARGE SCALE GENOMIC DNA]</scope>
    <source>
        <strain evidence="3">cv. Tanjil</strain>
        <tissue evidence="2">Whole plant</tissue>
    </source>
</reference>
<proteinExistence type="predicted"/>
<evidence type="ECO:0000256" key="1">
    <source>
        <dbReference type="SAM" id="MobiDB-lite"/>
    </source>
</evidence>
<organism evidence="2 3">
    <name type="scientific">Lupinus angustifolius</name>
    <name type="common">Narrow-leaved blue lupine</name>
    <dbReference type="NCBI Taxonomy" id="3871"/>
    <lineage>
        <taxon>Eukaryota</taxon>
        <taxon>Viridiplantae</taxon>
        <taxon>Streptophyta</taxon>
        <taxon>Embryophyta</taxon>
        <taxon>Tracheophyta</taxon>
        <taxon>Spermatophyta</taxon>
        <taxon>Magnoliopsida</taxon>
        <taxon>eudicotyledons</taxon>
        <taxon>Gunneridae</taxon>
        <taxon>Pentapetalae</taxon>
        <taxon>rosids</taxon>
        <taxon>fabids</taxon>
        <taxon>Fabales</taxon>
        <taxon>Fabaceae</taxon>
        <taxon>Papilionoideae</taxon>
        <taxon>50 kb inversion clade</taxon>
        <taxon>genistoids sensu lato</taxon>
        <taxon>core genistoids</taxon>
        <taxon>Genisteae</taxon>
        <taxon>Lupinus</taxon>
    </lineage>
</organism>
<dbReference type="Gramene" id="OIW04830">
    <property type="protein sequence ID" value="OIW04830"/>
    <property type="gene ID" value="TanjilG_13678"/>
</dbReference>
<evidence type="ECO:0000313" key="3">
    <source>
        <dbReference type="Proteomes" id="UP000188354"/>
    </source>
</evidence>
<dbReference type="EMBL" id="CM007369">
    <property type="protein sequence ID" value="OIW04830.1"/>
    <property type="molecule type" value="Genomic_DNA"/>
</dbReference>
<protein>
    <submittedName>
        <fullName evidence="2">Uncharacterized protein</fullName>
    </submittedName>
</protein>
<keyword evidence="3" id="KW-1185">Reference proteome</keyword>
<dbReference type="AlphaFoldDB" id="A0A1J7GWI5"/>
<gene>
    <name evidence="2" type="ORF">TanjilG_13678</name>
</gene>
<evidence type="ECO:0000313" key="2">
    <source>
        <dbReference type="EMBL" id="OIW04830.1"/>
    </source>
</evidence>
<feature type="region of interest" description="Disordered" evidence="1">
    <location>
        <begin position="60"/>
        <end position="88"/>
    </location>
</feature>
<dbReference type="Proteomes" id="UP000188354">
    <property type="component" value="Chromosome LG09"/>
</dbReference>
<accession>A0A1J7GWI5</accession>